<feature type="region of interest" description="Disordered" evidence="2">
    <location>
        <begin position="186"/>
        <end position="370"/>
    </location>
</feature>
<organism evidence="4 5">
    <name type="scientific">Absidia repens</name>
    <dbReference type="NCBI Taxonomy" id="90262"/>
    <lineage>
        <taxon>Eukaryota</taxon>
        <taxon>Fungi</taxon>
        <taxon>Fungi incertae sedis</taxon>
        <taxon>Mucoromycota</taxon>
        <taxon>Mucoromycotina</taxon>
        <taxon>Mucoromycetes</taxon>
        <taxon>Mucorales</taxon>
        <taxon>Cunninghamellaceae</taxon>
        <taxon>Absidia</taxon>
    </lineage>
</organism>
<feature type="region of interest" description="Disordered" evidence="2">
    <location>
        <begin position="402"/>
        <end position="524"/>
    </location>
</feature>
<feature type="compositionally biased region" description="Polar residues" evidence="2">
    <location>
        <begin position="236"/>
        <end position="255"/>
    </location>
</feature>
<feature type="compositionally biased region" description="Polar residues" evidence="2">
    <location>
        <begin position="493"/>
        <end position="503"/>
    </location>
</feature>
<keyword evidence="1" id="KW-0833">Ubl conjugation pathway</keyword>
<accession>A0A1X2ITI2</accession>
<evidence type="ECO:0000256" key="1">
    <source>
        <dbReference type="ARBA" id="ARBA00022786"/>
    </source>
</evidence>
<feature type="compositionally biased region" description="Basic and acidic residues" evidence="2">
    <location>
        <begin position="311"/>
        <end position="322"/>
    </location>
</feature>
<dbReference type="InterPro" id="IPR050113">
    <property type="entry name" value="Ub_conjugating_enzyme"/>
</dbReference>
<dbReference type="Pfam" id="PF00179">
    <property type="entry name" value="UQ_con"/>
    <property type="match status" value="1"/>
</dbReference>
<dbReference type="AlphaFoldDB" id="A0A1X2ITI2"/>
<feature type="compositionally biased region" description="Basic residues" evidence="2">
    <location>
        <begin position="561"/>
        <end position="579"/>
    </location>
</feature>
<dbReference type="CDD" id="cd23805">
    <property type="entry name" value="UBCc_UBE2T"/>
    <property type="match status" value="1"/>
</dbReference>
<feature type="compositionally biased region" description="Basic and acidic residues" evidence="2">
    <location>
        <begin position="281"/>
        <end position="293"/>
    </location>
</feature>
<dbReference type="SMART" id="SM00212">
    <property type="entry name" value="UBCc"/>
    <property type="match status" value="1"/>
</dbReference>
<feature type="compositionally biased region" description="Basic and acidic residues" evidence="2">
    <location>
        <begin position="332"/>
        <end position="355"/>
    </location>
</feature>
<reference evidence="4 5" key="1">
    <citation type="submission" date="2016-07" db="EMBL/GenBank/DDBJ databases">
        <title>Pervasive Adenine N6-methylation of Active Genes in Fungi.</title>
        <authorList>
            <consortium name="DOE Joint Genome Institute"/>
            <person name="Mondo S.J."/>
            <person name="Dannebaum R.O."/>
            <person name="Kuo R.C."/>
            <person name="Labutti K."/>
            <person name="Haridas S."/>
            <person name="Kuo A."/>
            <person name="Salamov A."/>
            <person name="Ahrendt S.R."/>
            <person name="Lipzen A."/>
            <person name="Sullivan W."/>
            <person name="Andreopoulos W.B."/>
            <person name="Clum A."/>
            <person name="Lindquist E."/>
            <person name="Daum C."/>
            <person name="Ramamoorthy G.K."/>
            <person name="Gryganskyi A."/>
            <person name="Culley D."/>
            <person name="Magnuson J.K."/>
            <person name="James T.Y."/>
            <person name="O'Malley M.A."/>
            <person name="Stajich J.E."/>
            <person name="Spatafora J.W."/>
            <person name="Visel A."/>
            <person name="Grigoriev I.V."/>
        </authorList>
    </citation>
    <scope>NUCLEOTIDE SEQUENCE [LARGE SCALE GENOMIC DNA]</scope>
    <source>
        <strain evidence="4 5">NRRL 1336</strain>
    </source>
</reference>
<gene>
    <name evidence="4" type="ORF">BCR42DRAFT_344717</name>
</gene>
<keyword evidence="5" id="KW-1185">Reference proteome</keyword>
<feature type="compositionally biased region" description="Low complexity" evidence="2">
    <location>
        <begin position="210"/>
        <end position="235"/>
    </location>
</feature>
<feature type="compositionally biased region" description="Polar residues" evidence="2">
    <location>
        <begin position="264"/>
        <end position="280"/>
    </location>
</feature>
<evidence type="ECO:0000313" key="5">
    <source>
        <dbReference type="Proteomes" id="UP000193560"/>
    </source>
</evidence>
<dbReference type="Gene3D" id="3.10.110.10">
    <property type="entry name" value="Ubiquitin Conjugating Enzyme"/>
    <property type="match status" value="1"/>
</dbReference>
<dbReference type="InterPro" id="IPR000608">
    <property type="entry name" value="UBC"/>
</dbReference>
<proteinExistence type="predicted"/>
<dbReference type="PANTHER" id="PTHR24067">
    <property type="entry name" value="UBIQUITIN-CONJUGATING ENZYME E2"/>
    <property type="match status" value="1"/>
</dbReference>
<dbReference type="SUPFAM" id="SSF54495">
    <property type="entry name" value="UBC-like"/>
    <property type="match status" value="1"/>
</dbReference>
<evidence type="ECO:0000313" key="4">
    <source>
        <dbReference type="EMBL" id="ORZ22108.1"/>
    </source>
</evidence>
<feature type="compositionally biased region" description="Low complexity" evidence="2">
    <location>
        <begin position="448"/>
        <end position="466"/>
    </location>
</feature>
<name>A0A1X2ITI2_9FUNG</name>
<feature type="region of interest" description="Disordered" evidence="2">
    <location>
        <begin position="553"/>
        <end position="579"/>
    </location>
</feature>
<dbReference type="OrthoDB" id="9978460at2759"/>
<dbReference type="EMBL" id="MCGE01000004">
    <property type="protein sequence ID" value="ORZ22108.1"/>
    <property type="molecule type" value="Genomic_DNA"/>
</dbReference>
<evidence type="ECO:0000256" key="2">
    <source>
        <dbReference type="SAM" id="MobiDB-lite"/>
    </source>
</evidence>
<dbReference type="InterPro" id="IPR016135">
    <property type="entry name" value="UBQ-conjugating_enzyme/RWD"/>
</dbReference>
<evidence type="ECO:0000259" key="3">
    <source>
        <dbReference type="PROSITE" id="PS50127"/>
    </source>
</evidence>
<dbReference type="STRING" id="90262.A0A1X2ITI2"/>
<feature type="compositionally biased region" description="Polar residues" evidence="2">
    <location>
        <begin position="467"/>
        <end position="484"/>
    </location>
</feature>
<protein>
    <recommendedName>
        <fullName evidence="3">UBC core domain-containing protein</fullName>
    </recommendedName>
</protein>
<feature type="compositionally biased region" description="Basic and acidic residues" evidence="2">
    <location>
        <begin position="409"/>
        <end position="441"/>
    </location>
</feature>
<comment type="caution">
    <text evidence="4">The sequence shown here is derived from an EMBL/GenBank/DDBJ whole genome shotgun (WGS) entry which is preliminary data.</text>
</comment>
<feature type="compositionally biased region" description="Basic residues" evidence="2">
    <location>
        <begin position="195"/>
        <end position="206"/>
    </location>
</feature>
<sequence>MSTPTFLNRMKKELADMELDPPPLITCYPAEDDITQLEAYLNGPPNTPYEKGLFRLDVNMPENYPFDPPMIRFRTPIYHPNIDECGRICASVLKKGKDDQWKPSMNLRTTLLSLHALIGEPNPDDPLDADIAREYQQDYDLFVKKAREHTKKHAIDMPDNLIPDPYSDTTDHAIGSGCILSTEFNDTSVTTSSKPKSKSKLSLSRKKQTDTQSQVSSSASSVTSSSQHSTTKTTVEGSDTTSSPSLHQKVTSISQKAYDEDEIASSNKGDGDQMQQTLNKHGNESNNDKHDGAELLTLENHGNGPRNGNTTHEKERDDDKCNAMEQPSMGNSHDEDELRDKGAKHEDGSRTKLDDTGYGSYNDKQDDQVNKKGDIAHHVICIDLDNGPNDHERLIHNKTTYTESEDCDDMGRQLHSSDMKTNSRDKSKDMDKGDDVEETGKICENTTSQLQHPLPSSSLSSSSSSPVDITSETASSMPNETSATVAPDKELLSPSTSPINARNSNDHSMEATQPPPLTTLTKNDTTSWTYTDHYSSQHFTFTTEDPFAEIFPEFEEDRPTPPKRKSKLSLSCKKKPKPA</sequence>
<dbReference type="Proteomes" id="UP000193560">
    <property type="component" value="Unassembled WGS sequence"/>
</dbReference>
<dbReference type="PROSITE" id="PS50127">
    <property type="entry name" value="UBC_2"/>
    <property type="match status" value="1"/>
</dbReference>
<feature type="domain" description="UBC core" evidence="3">
    <location>
        <begin position="5"/>
        <end position="155"/>
    </location>
</feature>